<evidence type="ECO:0000256" key="1">
    <source>
        <dbReference type="ARBA" id="ARBA00007936"/>
    </source>
</evidence>
<sequence>FQRDKGTSSSQELNNLLCFLINQRPSGNNLINQSGRDESHWILGPSVYLFKLQLQAEERGVVSIKGVCANRYLAMKEDGRLLALKCVTEECFFFERLESNNYNTYRSRKYSNWYVALKRTGQYKLGSKTGPGQKAILFLPMSAKS</sequence>
<evidence type="ECO:0000313" key="3">
    <source>
        <dbReference type="Ensembl" id="ENSSHAP00000039104.1"/>
    </source>
</evidence>
<organism evidence="3 4">
    <name type="scientific">Sarcophilus harrisii</name>
    <name type="common">Tasmanian devil</name>
    <name type="synonym">Sarcophilus laniarius</name>
    <dbReference type="NCBI Taxonomy" id="9305"/>
    <lineage>
        <taxon>Eukaryota</taxon>
        <taxon>Metazoa</taxon>
        <taxon>Chordata</taxon>
        <taxon>Craniata</taxon>
        <taxon>Vertebrata</taxon>
        <taxon>Euteleostomi</taxon>
        <taxon>Mammalia</taxon>
        <taxon>Metatheria</taxon>
        <taxon>Dasyuromorphia</taxon>
        <taxon>Dasyuridae</taxon>
        <taxon>Sarcophilus</taxon>
    </lineage>
</organism>
<dbReference type="Gene3D" id="2.80.10.50">
    <property type="match status" value="1"/>
</dbReference>
<reference evidence="3 4" key="1">
    <citation type="journal article" date="2011" name="Proc. Natl. Acad. Sci. U.S.A.">
        <title>Genetic diversity and population structure of the endangered marsupial Sarcophilus harrisii (Tasmanian devil).</title>
        <authorList>
            <person name="Miller W."/>
            <person name="Hayes V.M."/>
            <person name="Ratan A."/>
            <person name="Petersen D.C."/>
            <person name="Wittekindt N.E."/>
            <person name="Miller J."/>
            <person name="Walenz B."/>
            <person name="Knight J."/>
            <person name="Qi J."/>
            <person name="Zhao F."/>
            <person name="Wang Q."/>
            <person name="Bedoya-Reina O.C."/>
            <person name="Katiyar N."/>
            <person name="Tomsho L.P."/>
            <person name="Kasson L.M."/>
            <person name="Hardie R.A."/>
            <person name="Woodbridge P."/>
            <person name="Tindall E.A."/>
            <person name="Bertelsen M.F."/>
            <person name="Dixon D."/>
            <person name="Pyecroft S."/>
            <person name="Helgen K.M."/>
            <person name="Lesk A.M."/>
            <person name="Pringle T.H."/>
            <person name="Patterson N."/>
            <person name="Zhang Y."/>
            <person name="Kreiss A."/>
            <person name="Woods G.M."/>
            <person name="Jones M.E."/>
            <person name="Schuster S.C."/>
        </authorList>
    </citation>
    <scope>NUCLEOTIDE SEQUENCE [LARGE SCALE GENOMIC DNA]</scope>
</reference>
<protein>
    <recommendedName>
        <fullName evidence="2">Fibroblast growth factor</fullName>
        <shortName evidence="2">FGF</shortName>
    </recommendedName>
</protein>
<dbReference type="InterPro" id="IPR002209">
    <property type="entry name" value="Fibroblast_GF_fam"/>
</dbReference>
<dbReference type="GeneTree" id="ENSGT00940000161583"/>
<evidence type="ECO:0000313" key="4">
    <source>
        <dbReference type="Proteomes" id="UP000007648"/>
    </source>
</evidence>
<dbReference type="SMART" id="SM00442">
    <property type="entry name" value="FGF"/>
    <property type="match status" value="1"/>
</dbReference>
<dbReference type="PRINTS" id="PR00263">
    <property type="entry name" value="HBGFFGF"/>
</dbReference>
<dbReference type="Ensembl" id="ENSSHAT00000034919.1">
    <property type="protein sequence ID" value="ENSSHAP00000039104.1"/>
    <property type="gene ID" value="ENSSHAG00000030193.1"/>
</dbReference>
<dbReference type="PROSITE" id="PS00247">
    <property type="entry name" value="HBGF_FGF"/>
    <property type="match status" value="1"/>
</dbReference>
<dbReference type="AlphaFoldDB" id="A0A7N4PLS9"/>
<dbReference type="PRINTS" id="PR00262">
    <property type="entry name" value="IL1HBGF"/>
</dbReference>
<name>A0A7N4PLS9_SARHA</name>
<dbReference type="PANTHER" id="PTHR11486">
    <property type="entry name" value="FIBROBLAST GROWTH FACTOR"/>
    <property type="match status" value="1"/>
</dbReference>
<reference evidence="3" key="3">
    <citation type="submission" date="2025-09" db="UniProtKB">
        <authorList>
            <consortium name="Ensembl"/>
        </authorList>
    </citation>
    <scope>IDENTIFICATION</scope>
</reference>
<evidence type="ECO:0000256" key="2">
    <source>
        <dbReference type="RuleBase" id="RU049442"/>
    </source>
</evidence>
<dbReference type="SUPFAM" id="SSF50353">
    <property type="entry name" value="Cytokine"/>
    <property type="match status" value="1"/>
</dbReference>
<dbReference type="Pfam" id="PF00167">
    <property type="entry name" value="FGF"/>
    <property type="match status" value="1"/>
</dbReference>
<accession>A0A7N4PLS9</accession>
<gene>
    <name evidence="3" type="primary">FGF2</name>
</gene>
<dbReference type="Proteomes" id="UP000007648">
    <property type="component" value="Unassembled WGS sequence"/>
</dbReference>
<dbReference type="GO" id="GO:0008083">
    <property type="term" value="F:growth factor activity"/>
    <property type="evidence" value="ECO:0007669"/>
    <property type="project" value="InterPro"/>
</dbReference>
<keyword evidence="4" id="KW-1185">Reference proteome</keyword>
<dbReference type="InterPro" id="IPR008996">
    <property type="entry name" value="IL1/FGF"/>
</dbReference>
<proteinExistence type="inferred from homology"/>
<reference evidence="3" key="2">
    <citation type="submission" date="2025-08" db="UniProtKB">
        <authorList>
            <consortium name="Ensembl"/>
        </authorList>
    </citation>
    <scope>IDENTIFICATION</scope>
</reference>
<comment type="similarity">
    <text evidence="1 2">Belongs to the heparin-binding growth factors family.</text>
</comment>